<dbReference type="EMBL" id="LKHS01000033">
    <property type="protein sequence ID" value="KQH83656.1"/>
    <property type="molecule type" value="Genomic_DNA"/>
</dbReference>
<keyword evidence="2" id="KW-1185">Reference proteome</keyword>
<protein>
    <recommendedName>
        <fullName evidence="3">YjbF family lipoprotein</fullName>
    </recommendedName>
</protein>
<organism evidence="1 2">
    <name type="scientific">Vibrio furnissii</name>
    <dbReference type="NCBI Taxonomy" id="29494"/>
    <lineage>
        <taxon>Bacteria</taxon>
        <taxon>Pseudomonadati</taxon>
        <taxon>Pseudomonadota</taxon>
        <taxon>Gammaproteobacteria</taxon>
        <taxon>Vibrionales</taxon>
        <taxon>Vibrionaceae</taxon>
        <taxon>Vibrio</taxon>
    </lineage>
</organism>
<dbReference type="RefSeq" id="WP_055467220.1">
    <property type="nucleotide sequence ID" value="NZ_LKHS01000033.1"/>
</dbReference>
<dbReference type="Gene3D" id="2.40.360.10">
    <property type="entry name" value="YmcC-like"/>
    <property type="match status" value="1"/>
</dbReference>
<accession>A0A0Q2USV8</accession>
<comment type="caution">
    <text evidence="1">The sequence shown here is derived from an EMBL/GenBank/DDBJ whole genome shotgun (WGS) entry which is preliminary data.</text>
</comment>
<proteinExistence type="predicted"/>
<evidence type="ECO:0000313" key="1">
    <source>
        <dbReference type="EMBL" id="KQH83656.1"/>
    </source>
</evidence>
<dbReference type="InterPro" id="IPR021308">
    <property type="entry name" value="GfcB"/>
</dbReference>
<dbReference type="SUPFAM" id="SSF159270">
    <property type="entry name" value="YmcC-like"/>
    <property type="match status" value="1"/>
</dbReference>
<dbReference type="Proteomes" id="UP000051221">
    <property type="component" value="Unassembled WGS sequence"/>
</dbReference>
<name>A0A0Q2USV8_VIBFU</name>
<evidence type="ECO:0008006" key="3">
    <source>
        <dbReference type="Google" id="ProtNLM"/>
    </source>
</evidence>
<dbReference type="AlphaFoldDB" id="A0A0Q2USV8"/>
<dbReference type="InParanoid" id="A0A0Q2USV8"/>
<sequence length="224" mass="25548">MIPTLGWRNLGSATMIFSVVLLTGCSQRISSVNETLKEAFWGIDDVELSAKQIADIPFASAYVRLNNGPKVFMVLAYAEKNPATGQTQLKWVSQDQAMIVTERGRIVKTLNLFQGNLVRRTGSTPAWRHNIPWSARYDWSHNHQYGYLGNINLVYLGKQTVTTPLWSDELNHWQENVSFPQLKTTINNQYWVNKNEAVLKSVQYLGPDMARLEMDILKPYVEAK</sequence>
<dbReference type="FunCoup" id="A0A0Q2USV8">
    <property type="interactions" value="23"/>
</dbReference>
<gene>
    <name evidence="1" type="ORF">AMR76_21850</name>
</gene>
<dbReference type="InterPro" id="IPR023373">
    <property type="entry name" value="YmcC_sf"/>
</dbReference>
<evidence type="ECO:0000313" key="2">
    <source>
        <dbReference type="Proteomes" id="UP000051221"/>
    </source>
</evidence>
<dbReference type="Pfam" id="PF11102">
    <property type="entry name" value="YjbF"/>
    <property type="match status" value="1"/>
</dbReference>
<reference evidence="1 2" key="1">
    <citation type="submission" date="2015-08" db="EMBL/GenBank/DDBJ databases">
        <title>Antibacterial properties of a collection of Vibrionaceae strains.</title>
        <authorList>
            <person name="Giubergia S."/>
        </authorList>
    </citation>
    <scope>NUCLEOTIDE SEQUENCE [LARGE SCALE GENOMIC DNA]</scope>
    <source>
        <strain evidence="1 2">S0821</strain>
    </source>
</reference>